<dbReference type="RefSeq" id="WP_008523172.1">
    <property type="nucleotide sequence ID" value="NZ_CM001376.1"/>
</dbReference>
<dbReference type="InterPro" id="IPR006680">
    <property type="entry name" value="Amidohydro-rel"/>
</dbReference>
<dbReference type="EMBL" id="CM001376">
    <property type="protein sequence ID" value="EHM13576.1"/>
    <property type="molecule type" value="Genomic_DNA"/>
</dbReference>
<dbReference type="SUPFAM" id="SSF51556">
    <property type="entry name" value="Metallo-dependent hydrolases"/>
    <property type="match status" value="1"/>
</dbReference>
<gene>
    <name evidence="3" type="ORF">JonanDRAFT_1210</name>
</gene>
<dbReference type="PANTHER" id="PTHR43794">
    <property type="entry name" value="AMINOHYDROLASE SSNA-RELATED"/>
    <property type="match status" value="1"/>
</dbReference>
<dbReference type="Gene3D" id="3.20.20.140">
    <property type="entry name" value="Metal-dependent hydrolases"/>
    <property type="match status" value="1"/>
</dbReference>
<protein>
    <submittedName>
        <fullName evidence="3">Cytosine deaminase-like metal-dependent hydrolase</fullName>
    </submittedName>
</protein>
<accession>H0ULT5</accession>
<feature type="domain" description="Amidohydrolase-related" evidence="2">
    <location>
        <begin position="48"/>
        <end position="388"/>
    </location>
</feature>
<dbReference type="AlphaFoldDB" id="H0ULT5"/>
<evidence type="ECO:0000313" key="4">
    <source>
        <dbReference type="Proteomes" id="UP000003806"/>
    </source>
</evidence>
<dbReference type="HOGENOM" id="CLU_676037_0_0_0"/>
<reference evidence="3 4" key="1">
    <citation type="submission" date="2011-11" db="EMBL/GenBank/DDBJ databases">
        <title>The Noncontiguous Finished genome of Jonquetella anthropi DSM 22815.</title>
        <authorList>
            <consortium name="US DOE Joint Genome Institute (JGI-PGF)"/>
            <person name="Lucas S."/>
            <person name="Copeland A."/>
            <person name="Lapidus A."/>
            <person name="Glavina del Rio T."/>
            <person name="Dalin E."/>
            <person name="Tice H."/>
            <person name="Bruce D."/>
            <person name="Goodwin L."/>
            <person name="Pitluck S."/>
            <person name="Peters L."/>
            <person name="Mikhailova N."/>
            <person name="Held B."/>
            <person name="Kyrpides N."/>
            <person name="Mavromatis K."/>
            <person name="Ivanova N."/>
            <person name="Markowitz V."/>
            <person name="Cheng J.-F."/>
            <person name="Hugenholtz P."/>
            <person name="Woyke T."/>
            <person name="Wu D."/>
            <person name="Gronow S."/>
            <person name="Wellnitz S."/>
            <person name="Brambilla E."/>
            <person name="Klenk H.-P."/>
            <person name="Eisen J.A."/>
        </authorList>
    </citation>
    <scope>NUCLEOTIDE SEQUENCE [LARGE SCALE GENOMIC DNA]</scope>
    <source>
        <strain evidence="3 4">DSM 22815</strain>
    </source>
</reference>
<dbReference type="PANTHER" id="PTHR43794:SF11">
    <property type="entry name" value="AMIDOHYDROLASE-RELATED DOMAIN-CONTAINING PROTEIN"/>
    <property type="match status" value="1"/>
</dbReference>
<evidence type="ECO:0000313" key="3">
    <source>
        <dbReference type="EMBL" id="EHM13576.1"/>
    </source>
</evidence>
<dbReference type="Pfam" id="PF01979">
    <property type="entry name" value="Amidohydro_1"/>
    <property type="match status" value="1"/>
</dbReference>
<evidence type="ECO:0000256" key="1">
    <source>
        <dbReference type="ARBA" id="ARBA00022801"/>
    </source>
</evidence>
<proteinExistence type="predicted"/>
<dbReference type="eggNOG" id="COG0402">
    <property type="taxonomic scope" value="Bacteria"/>
</dbReference>
<evidence type="ECO:0000259" key="2">
    <source>
        <dbReference type="Pfam" id="PF01979"/>
    </source>
</evidence>
<keyword evidence="1 3" id="KW-0378">Hydrolase</keyword>
<dbReference type="GO" id="GO:0016787">
    <property type="term" value="F:hydrolase activity"/>
    <property type="evidence" value="ECO:0007669"/>
    <property type="project" value="UniProtKB-KW"/>
</dbReference>
<dbReference type="InterPro" id="IPR050287">
    <property type="entry name" value="MTA/SAH_deaminase"/>
</dbReference>
<dbReference type="OrthoDB" id="9807210at2"/>
<dbReference type="Proteomes" id="UP000003806">
    <property type="component" value="Chromosome"/>
</dbReference>
<sequence>MWFSGKIWDGTKEFEGALSVDYRGRIDAIRTGFAAEGTVFDSDCLIQAGDFNAHSHPEQSIYTDIVDPSWDLGTWCRHTIYRHSVSLTARSVRLACRRAFGRMVRLGVSSVMVSFYLHGNRDNENARAVIAAARDVGIRLVFGRMNYDIINENAYEGKKASQKSYYEPIEVAARNVRELMSEEDDLVTVCPALHSFHANTPQAIAAGIRLGAELNRPVQLHLSEDQGDVKLSLDAFGVRPLVYLQQLADRGEIPGLDGLIFSDCCWLDDDERSVLAKGRAKVVLNARMNARVKAGFPDLPAMLASGVVPWLGTDGEASNDDLSVSGERAFLAKKFSGVVRPQTIERLGQAPFFCGTSTVGDLRVGGWADFRVLRRGKVSELFVGGRQVLRDGRLTQLDEERDIEAPLADEVARLTGGK</sequence>
<name>H0ULT5_9BACT</name>
<organism evidence="3 4">
    <name type="scientific">Jonquetella anthropi DSM 22815</name>
    <dbReference type="NCBI Taxonomy" id="885272"/>
    <lineage>
        <taxon>Bacteria</taxon>
        <taxon>Thermotogati</taxon>
        <taxon>Synergistota</taxon>
        <taxon>Synergistia</taxon>
        <taxon>Synergistales</taxon>
        <taxon>Dethiosulfovibrionaceae</taxon>
        <taxon>Jonquetella</taxon>
    </lineage>
</organism>
<keyword evidence="4" id="KW-1185">Reference proteome</keyword>
<dbReference type="STRING" id="885272.JonanDRAFT_1210"/>
<dbReference type="InterPro" id="IPR032466">
    <property type="entry name" value="Metal_Hydrolase"/>
</dbReference>